<protein>
    <submittedName>
        <fullName evidence="2">Uncharacterized protein</fullName>
    </submittedName>
</protein>
<reference evidence="2 3" key="1">
    <citation type="submission" date="2015-07" db="EMBL/GenBank/DDBJ databases">
        <authorList>
            <person name="Kim K.M."/>
        </authorList>
    </citation>
    <scope>NUCLEOTIDE SEQUENCE [LARGE SCALE GENOMIC DNA]</scope>
    <source>
        <strain evidence="2 3">KCTC 12363</strain>
    </source>
</reference>
<keyword evidence="1" id="KW-1133">Transmembrane helix</keyword>
<name>A0A0H4PKJ4_9BACT</name>
<dbReference type="Proteomes" id="UP000036520">
    <property type="component" value="Chromosome"/>
</dbReference>
<accession>A0A0H4PKJ4</accession>
<dbReference type="KEGG" id="camu:CA2015_4201"/>
<gene>
    <name evidence="2" type="ORF">CA2015_4201</name>
</gene>
<feature type="transmembrane region" description="Helical" evidence="1">
    <location>
        <begin position="33"/>
        <end position="51"/>
    </location>
</feature>
<keyword evidence="1" id="KW-0812">Transmembrane</keyword>
<evidence type="ECO:0000313" key="2">
    <source>
        <dbReference type="EMBL" id="AKP53550.1"/>
    </source>
</evidence>
<evidence type="ECO:0000256" key="1">
    <source>
        <dbReference type="SAM" id="Phobius"/>
    </source>
</evidence>
<keyword evidence="3" id="KW-1185">Reference proteome</keyword>
<proteinExistence type="predicted"/>
<sequence length="89" mass="10956">MTKYLKNVWMYHLVADLPMMAFIYPWVVHHNTIVFIVFGGLIYPFIYRPIIDYYRLLALGEIQATDFRKMWKWGTLYRFKYYNKLMFGI</sequence>
<dbReference type="AlphaFoldDB" id="A0A0H4PKJ4"/>
<organism evidence="2 3">
    <name type="scientific">Cyclobacterium amurskyense</name>
    <dbReference type="NCBI Taxonomy" id="320787"/>
    <lineage>
        <taxon>Bacteria</taxon>
        <taxon>Pseudomonadati</taxon>
        <taxon>Bacteroidota</taxon>
        <taxon>Cytophagia</taxon>
        <taxon>Cytophagales</taxon>
        <taxon>Cyclobacteriaceae</taxon>
        <taxon>Cyclobacterium</taxon>
    </lineage>
</organism>
<evidence type="ECO:0000313" key="3">
    <source>
        <dbReference type="Proteomes" id="UP000036520"/>
    </source>
</evidence>
<dbReference type="EMBL" id="CP012040">
    <property type="protein sequence ID" value="AKP53550.1"/>
    <property type="molecule type" value="Genomic_DNA"/>
</dbReference>
<keyword evidence="1" id="KW-0472">Membrane</keyword>